<sequence length="186" mass="21024">MKNKRIGNALSLLIIGGALLLSSCQNDKTVQKQVKGSTLSLDSFFNSEIEKLTKLNPTVEKTVIKDSDEEVKSLKIPNWQNELSGFIAADITKNADASLYNFREEDCQTIYQAKDPGLAIQYLAVEHDLKGKIRQVVIERKVDNSLYSSEEKLTYDVDSIYQIEKNQDILILGKSHYKIIGKFLNH</sequence>
<dbReference type="EMBL" id="JBDJNQ010000007">
    <property type="protein sequence ID" value="MEN5378544.1"/>
    <property type="molecule type" value="Genomic_DNA"/>
</dbReference>
<evidence type="ECO:0000313" key="2">
    <source>
        <dbReference type="Proteomes" id="UP001409291"/>
    </source>
</evidence>
<organism evidence="1 2">
    <name type="scientific">Sphingobacterium kitahiroshimense</name>
    <dbReference type="NCBI Taxonomy" id="470446"/>
    <lineage>
        <taxon>Bacteria</taxon>
        <taxon>Pseudomonadati</taxon>
        <taxon>Bacteroidota</taxon>
        <taxon>Sphingobacteriia</taxon>
        <taxon>Sphingobacteriales</taxon>
        <taxon>Sphingobacteriaceae</taxon>
        <taxon>Sphingobacterium</taxon>
    </lineage>
</organism>
<evidence type="ECO:0000313" key="1">
    <source>
        <dbReference type="EMBL" id="MEN5378544.1"/>
    </source>
</evidence>
<accession>A0ABV0BVG6</accession>
<dbReference type="RefSeq" id="WP_132768290.1">
    <property type="nucleotide sequence ID" value="NZ_JAOQNK010000001.1"/>
</dbReference>
<reference evidence="1 2" key="1">
    <citation type="submission" date="2024-04" db="EMBL/GenBank/DDBJ databases">
        <title>WGS of bacteria from Torrens River.</title>
        <authorList>
            <person name="Wyrsch E.R."/>
            <person name="Drigo B."/>
        </authorList>
    </citation>
    <scope>NUCLEOTIDE SEQUENCE [LARGE SCALE GENOMIC DNA]</scope>
    <source>
        <strain evidence="1 2">TWI391</strain>
    </source>
</reference>
<dbReference type="PROSITE" id="PS51257">
    <property type="entry name" value="PROKAR_LIPOPROTEIN"/>
    <property type="match status" value="1"/>
</dbReference>
<comment type="caution">
    <text evidence="1">The sequence shown here is derived from an EMBL/GenBank/DDBJ whole genome shotgun (WGS) entry which is preliminary data.</text>
</comment>
<gene>
    <name evidence="1" type="ORF">ABE541_14870</name>
</gene>
<dbReference type="Proteomes" id="UP001409291">
    <property type="component" value="Unassembled WGS sequence"/>
</dbReference>
<evidence type="ECO:0008006" key="3">
    <source>
        <dbReference type="Google" id="ProtNLM"/>
    </source>
</evidence>
<keyword evidence="2" id="KW-1185">Reference proteome</keyword>
<proteinExistence type="predicted"/>
<name>A0ABV0BVG6_9SPHI</name>
<protein>
    <recommendedName>
        <fullName evidence="3">Lipoprotein</fullName>
    </recommendedName>
</protein>